<accession>A0A1J4NRQ7</accession>
<dbReference type="STRING" id="1428628.WN71_030995"/>
<evidence type="ECO:0008006" key="3">
    <source>
        <dbReference type="Google" id="ProtNLM"/>
    </source>
</evidence>
<gene>
    <name evidence="1" type="ORF">WN71_030995</name>
</gene>
<dbReference type="RefSeq" id="WP_046583920.1">
    <property type="nucleotide sequence ID" value="NZ_LAVA02000090.1"/>
</dbReference>
<comment type="caution">
    <text evidence="1">The sequence shown here is derived from an EMBL/GenBank/DDBJ whole genome shotgun (WGS) entry which is preliminary data.</text>
</comment>
<organism evidence="1 2">
    <name type="scientific">Streptomyces mangrovisoli</name>
    <dbReference type="NCBI Taxonomy" id="1428628"/>
    <lineage>
        <taxon>Bacteria</taxon>
        <taxon>Bacillati</taxon>
        <taxon>Actinomycetota</taxon>
        <taxon>Actinomycetes</taxon>
        <taxon>Kitasatosporales</taxon>
        <taxon>Streptomycetaceae</taxon>
        <taxon>Streptomyces</taxon>
    </lineage>
</organism>
<evidence type="ECO:0000313" key="1">
    <source>
        <dbReference type="EMBL" id="OIJ63846.1"/>
    </source>
</evidence>
<dbReference type="OrthoDB" id="9787920at2"/>
<proteinExistence type="predicted"/>
<name>A0A1J4NRQ7_9ACTN</name>
<dbReference type="AlphaFoldDB" id="A0A1J4NRQ7"/>
<evidence type="ECO:0000313" key="2">
    <source>
        <dbReference type="Proteomes" id="UP000034196"/>
    </source>
</evidence>
<keyword evidence="2" id="KW-1185">Reference proteome</keyword>
<sequence length="93" mass="10115">MAVTYLMIARLPEGGLGDFDAYESAVLPLLAEYGGRLERRLRTLDEQVEAHLMTFPSDEDLAAYRADPRRAAAAPLLDSSGAAVELLAVCDVY</sequence>
<dbReference type="Proteomes" id="UP000034196">
    <property type="component" value="Unassembled WGS sequence"/>
</dbReference>
<protein>
    <recommendedName>
        <fullName evidence="3">DUF1330 domain-containing protein</fullName>
    </recommendedName>
</protein>
<reference evidence="1" key="1">
    <citation type="submission" date="2016-10" db="EMBL/GenBank/DDBJ databases">
        <title>Genome sequence of Streptomyces mangrovisoli MUSC 149.</title>
        <authorList>
            <person name="Lee L.-H."/>
            <person name="Ser H.-L."/>
        </authorList>
    </citation>
    <scope>NUCLEOTIDE SEQUENCE [LARGE SCALE GENOMIC DNA]</scope>
    <source>
        <strain evidence="1">MUSC 149</strain>
    </source>
</reference>
<dbReference type="EMBL" id="LAVA02000090">
    <property type="protein sequence ID" value="OIJ63846.1"/>
    <property type="molecule type" value="Genomic_DNA"/>
</dbReference>